<evidence type="ECO:0000313" key="2">
    <source>
        <dbReference type="Proteomes" id="UP001174136"/>
    </source>
</evidence>
<dbReference type="Proteomes" id="UP001174136">
    <property type="component" value="Unassembled WGS sequence"/>
</dbReference>
<organism evidence="1 2">
    <name type="scientific">Merluccius polli</name>
    <name type="common">Benguela hake</name>
    <name type="synonym">Merluccius cadenati</name>
    <dbReference type="NCBI Taxonomy" id="89951"/>
    <lineage>
        <taxon>Eukaryota</taxon>
        <taxon>Metazoa</taxon>
        <taxon>Chordata</taxon>
        <taxon>Craniata</taxon>
        <taxon>Vertebrata</taxon>
        <taxon>Euteleostomi</taxon>
        <taxon>Actinopterygii</taxon>
        <taxon>Neopterygii</taxon>
        <taxon>Teleostei</taxon>
        <taxon>Neoteleostei</taxon>
        <taxon>Acanthomorphata</taxon>
        <taxon>Zeiogadaria</taxon>
        <taxon>Gadariae</taxon>
        <taxon>Gadiformes</taxon>
        <taxon>Gadoidei</taxon>
        <taxon>Merlucciidae</taxon>
        <taxon>Merluccius</taxon>
    </lineage>
</organism>
<dbReference type="AlphaFoldDB" id="A0AA47NBZ5"/>
<dbReference type="EMBL" id="JAOPHQ010000288">
    <property type="protein sequence ID" value="KAK0155381.1"/>
    <property type="molecule type" value="Genomic_DNA"/>
</dbReference>
<sequence length="140" mass="16105">MRADLRKQLKFPEEVTHNSLKRNIVIWSKSTKQVVLIKLTVPWEERMEEAHKRKLKKCQALILERQPNGWKAWNLPVEAGCRLFAGQSLWRGLGLLGIEGPARKRLVANITKQAEAASRWIGIKRNERWQSQPGDGLTTS</sequence>
<accession>A0AA47NBZ5</accession>
<keyword evidence="2" id="KW-1185">Reference proteome</keyword>
<evidence type="ECO:0000313" key="1">
    <source>
        <dbReference type="EMBL" id="KAK0155381.1"/>
    </source>
</evidence>
<gene>
    <name evidence="1" type="ORF">N1851_002286</name>
</gene>
<protein>
    <submittedName>
        <fullName evidence="1">Uncharacterized protein</fullName>
    </submittedName>
</protein>
<name>A0AA47NBZ5_MERPO</name>
<comment type="caution">
    <text evidence="1">The sequence shown here is derived from an EMBL/GenBank/DDBJ whole genome shotgun (WGS) entry which is preliminary data.</text>
</comment>
<proteinExistence type="predicted"/>
<reference evidence="1" key="1">
    <citation type="journal article" date="2023" name="Front. Mar. Sci.">
        <title>A new Merluccius polli reference genome to investigate the effects of global change in West African waters.</title>
        <authorList>
            <person name="Mateo J.L."/>
            <person name="Blanco-Fernandez C."/>
            <person name="Garcia-Vazquez E."/>
            <person name="Machado-Schiaffino G."/>
        </authorList>
    </citation>
    <scope>NUCLEOTIDE SEQUENCE</scope>
    <source>
        <strain evidence="1">C29</strain>
        <tissue evidence="1">Fin</tissue>
    </source>
</reference>